<keyword evidence="3" id="KW-0804">Transcription</keyword>
<dbReference type="InterPro" id="IPR010982">
    <property type="entry name" value="Lambda_DNA-bd_dom_sf"/>
</dbReference>
<evidence type="ECO:0000256" key="1">
    <source>
        <dbReference type="ARBA" id="ARBA00023015"/>
    </source>
</evidence>
<protein>
    <submittedName>
        <fullName evidence="6">LacI family transcriptional regulator</fullName>
    </submittedName>
</protein>
<dbReference type="InterPro" id="IPR028082">
    <property type="entry name" value="Peripla_BP_I"/>
</dbReference>
<evidence type="ECO:0000256" key="3">
    <source>
        <dbReference type="ARBA" id="ARBA00023163"/>
    </source>
</evidence>
<dbReference type="PANTHER" id="PTHR30146">
    <property type="entry name" value="LACI-RELATED TRANSCRIPTIONAL REPRESSOR"/>
    <property type="match status" value="1"/>
</dbReference>
<keyword evidence="2" id="KW-0238">DNA-binding</keyword>
<evidence type="ECO:0000259" key="5">
    <source>
        <dbReference type="PROSITE" id="PS50932"/>
    </source>
</evidence>
<dbReference type="SUPFAM" id="SSF47413">
    <property type="entry name" value="lambda repressor-like DNA-binding domains"/>
    <property type="match status" value="1"/>
</dbReference>
<feature type="chain" id="PRO_5045699591" evidence="4">
    <location>
        <begin position="19"/>
        <end position="341"/>
    </location>
</feature>
<evidence type="ECO:0000256" key="2">
    <source>
        <dbReference type="ARBA" id="ARBA00023125"/>
    </source>
</evidence>
<dbReference type="SUPFAM" id="SSF53822">
    <property type="entry name" value="Periplasmic binding protein-like I"/>
    <property type="match status" value="1"/>
</dbReference>
<dbReference type="Pfam" id="PF00356">
    <property type="entry name" value="LacI"/>
    <property type="match status" value="1"/>
</dbReference>
<feature type="domain" description="HTH lacI-type" evidence="5">
    <location>
        <begin position="10"/>
        <end position="64"/>
    </location>
</feature>
<dbReference type="SMART" id="SM00354">
    <property type="entry name" value="HTH_LACI"/>
    <property type="match status" value="1"/>
</dbReference>
<dbReference type="Gene3D" id="3.40.50.2300">
    <property type="match status" value="2"/>
</dbReference>
<reference evidence="6 7" key="1">
    <citation type="journal article" date="2015" name="Stand. Genomic Sci.">
        <title>Genomic Encyclopedia of Bacterial and Archaeal Type Strains, Phase III: the genomes of soil and plant-associated and newly described type strains.</title>
        <authorList>
            <person name="Whitman W.B."/>
            <person name="Woyke T."/>
            <person name="Klenk H.P."/>
            <person name="Zhou Y."/>
            <person name="Lilburn T.G."/>
            <person name="Beck B.J."/>
            <person name="De Vos P."/>
            <person name="Vandamme P."/>
            <person name="Eisen J.A."/>
            <person name="Garrity G."/>
            <person name="Hugenholtz P."/>
            <person name="Kyrpides N.C."/>
        </authorList>
    </citation>
    <scope>NUCLEOTIDE SEQUENCE [LARGE SCALE GENOMIC DNA]</scope>
    <source>
        <strain evidence="6 7">VKM Ac-2538</strain>
    </source>
</reference>
<evidence type="ECO:0000256" key="4">
    <source>
        <dbReference type="SAM" id="SignalP"/>
    </source>
</evidence>
<dbReference type="InterPro" id="IPR046335">
    <property type="entry name" value="LacI/GalR-like_sensor"/>
</dbReference>
<dbReference type="Proteomes" id="UP000295818">
    <property type="component" value="Unassembled WGS sequence"/>
</dbReference>
<proteinExistence type="predicted"/>
<keyword evidence="7" id="KW-1185">Reference proteome</keyword>
<dbReference type="PANTHER" id="PTHR30146:SF153">
    <property type="entry name" value="LACTOSE OPERON REPRESSOR"/>
    <property type="match status" value="1"/>
</dbReference>
<keyword evidence="1" id="KW-0805">Transcription regulation</keyword>
<organism evidence="6 7">
    <name type="scientific">Kribbella orskensis</name>
    <dbReference type="NCBI Taxonomy" id="2512216"/>
    <lineage>
        <taxon>Bacteria</taxon>
        <taxon>Bacillati</taxon>
        <taxon>Actinomycetota</taxon>
        <taxon>Actinomycetes</taxon>
        <taxon>Propionibacteriales</taxon>
        <taxon>Kribbellaceae</taxon>
        <taxon>Kribbella</taxon>
    </lineage>
</organism>
<sequence>MSKAVAGGRATLAMVAAAAGVSTPTVSKVLHGRPDVAAATRARVEQALADCGYVPPQNQERRRVHTVNLVCDDLLAPYTSEVLRGVTKAANLEEMDVVVALLQDVAGSTPQAWTRRLRAAGHEGIIVVACELTDAQLTALDRARMPLVAIDPLSLPSVEVASVGSTNAAGGVDATEYLVGLGHRRIAFVGGPVTSTCGQARLHGYLAAMSNARLPVDTDLVSHGPFVTPTGLAEGQRLLGLDEPPTAVIVGNDSIAIGVIEAARQRGLAVPADLSVVGFDDTYLAESSTPPLTTVRQPLQEMGAFAFRTLLRVRDGEPPGARHTELATQLVIRSSTARPAT</sequence>
<feature type="signal peptide" evidence="4">
    <location>
        <begin position="1"/>
        <end position="18"/>
    </location>
</feature>
<evidence type="ECO:0000313" key="6">
    <source>
        <dbReference type="EMBL" id="TCO24239.1"/>
    </source>
</evidence>
<dbReference type="Gene3D" id="1.10.260.40">
    <property type="entry name" value="lambda repressor-like DNA-binding domains"/>
    <property type="match status" value="1"/>
</dbReference>
<dbReference type="PROSITE" id="PS50932">
    <property type="entry name" value="HTH_LACI_2"/>
    <property type="match status" value="1"/>
</dbReference>
<dbReference type="EMBL" id="SLWM01000005">
    <property type="protein sequence ID" value="TCO24239.1"/>
    <property type="molecule type" value="Genomic_DNA"/>
</dbReference>
<accession>A0ABY2BNF9</accession>
<dbReference type="InterPro" id="IPR000843">
    <property type="entry name" value="HTH_LacI"/>
</dbReference>
<name>A0ABY2BNF9_9ACTN</name>
<keyword evidence="4" id="KW-0732">Signal</keyword>
<evidence type="ECO:0000313" key="7">
    <source>
        <dbReference type="Proteomes" id="UP000295818"/>
    </source>
</evidence>
<gene>
    <name evidence="6" type="ORF">EV644_105272</name>
</gene>
<dbReference type="Pfam" id="PF13377">
    <property type="entry name" value="Peripla_BP_3"/>
    <property type="match status" value="1"/>
</dbReference>
<dbReference type="CDD" id="cd01392">
    <property type="entry name" value="HTH_LacI"/>
    <property type="match status" value="1"/>
</dbReference>
<comment type="caution">
    <text evidence="6">The sequence shown here is derived from an EMBL/GenBank/DDBJ whole genome shotgun (WGS) entry which is preliminary data.</text>
</comment>
<dbReference type="RefSeq" id="WP_241998253.1">
    <property type="nucleotide sequence ID" value="NZ_SLWM01000005.1"/>
</dbReference>